<protein>
    <submittedName>
        <fullName evidence="1">Uncharacterized protein</fullName>
    </submittedName>
</protein>
<proteinExistence type="predicted"/>
<reference evidence="1 2" key="1">
    <citation type="submission" date="2019-02" db="EMBL/GenBank/DDBJ databases">
        <title>Deep-cultivation of Planctomycetes and their phenomic and genomic characterization uncovers novel biology.</title>
        <authorList>
            <person name="Wiegand S."/>
            <person name="Jogler M."/>
            <person name="Boedeker C."/>
            <person name="Pinto D."/>
            <person name="Vollmers J."/>
            <person name="Rivas-Marin E."/>
            <person name="Kohn T."/>
            <person name="Peeters S.H."/>
            <person name="Heuer A."/>
            <person name="Rast P."/>
            <person name="Oberbeckmann S."/>
            <person name="Bunk B."/>
            <person name="Jeske O."/>
            <person name="Meyerdierks A."/>
            <person name="Storesund J.E."/>
            <person name="Kallscheuer N."/>
            <person name="Luecker S."/>
            <person name="Lage O.M."/>
            <person name="Pohl T."/>
            <person name="Merkel B.J."/>
            <person name="Hornburger P."/>
            <person name="Mueller R.-W."/>
            <person name="Bruemmer F."/>
            <person name="Labrenz M."/>
            <person name="Spormann A.M."/>
            <person name="Op Den Camp H."/>
            <person name="Overmann J."/>
            <person name="Amann R."/>
            <person name="Jetten M.S.M."/>
            <person name="Mascher T."/>
            <person name="Medema M.H."/>
            <person name="Devos D.P."/>
            <person name="Kaster A.-K."/>
            <person name="Ovreas L."/>
            <person name="Rohde M."/>
            <person name="Galperin M.Y."/>
            <person name="Jogler C."/>
        </authorList>
    </citation>
    <scope>NUCLEOTIDE SEQUENCE [LARGE SCALE GENOMIC DNA]</scope>
    <source>
        <strain evidence="1 2">Pla22</strain>
    </source>
</reference>
<dbReference type="AlphaFoldDB" id="A0A5C5WMC8"/>
<name>A0A5C5WMC8_9BACT</name>
<dbReference type="EMBL" id="SJPI01000002">
    <property type="protein sequence ID" value="TWT51249.1"/>
    <property type="molecule type" value="Genomic_DNA"/>
</dbReference>
<sequence length="195" mass="21199">MNRTLASFLFSIILVLGFVPGTLLGADWHPEDDTFDPTIHSVVIGNASWIGDPSPFVHTGTSRTGYTYVNSTNYAGMDPSVQLSLMVPLKPGEAAPPAGGMLMLDANQTETLLKAFAKAIESKPTDKVQRSKVETALKDAEWALSVDSDQDARFLQLENKTKDKVDTYRFSVNASKKLVGAIEHSLKKLTAEANK</sequence>
<keyword evidence="2" id="KW-1185">Reference proteome</keyword>
<evidence type="ECO:0000313" key="2">
    <source>
        <dbReference type="Proteomes" id="UP000316598"/>
    </source>
</evidence>
<accession>A0A5C5WMC8</accession>
<dbReference type="RefSeq" id="WP_146516334.1">
    <property type="nucleotide sequence ID" value="NZ_SJPI01000002.1"/>
</dbReference>
<gene>
    <name evidence="1" type="ORF">Pla22_40260</name>
</gene>
<organism evidence="1 2">
    <name type="scientific">Rubripirellula amarantea</name>
    <dbReference type="NCBI Taxonomy" id="2527999"/>
    <lineage>
        <taxon>Bacteria</taxon>
        <taxon>Pseudomonadati</taxon>
        <taxon>Planctomycetota</taxon>
        <taxon>Planctomycetia</taxon>
        <taxon>Pirellulales</taxon>
        <taxon>Pirellulaceae</taxon>
        <taxon>Rubripirellula</taxon>
    </lineage>
</organism>
<dbReference type="Proteomes" id="UP000316598">
    <property type="component" value="Unassembled WGS sequence"/>
</dbReference>
<dbReference type="OrthoDB" id="267728at2"/>
<comment type="caution">
    <text evidence="1">The sequence shown here is derived from an EMBL/GenBank/DDBJ whole genome shotgun (WGS) entry which is preliminary data.</text>
</comment>
<evidence type="ECO:0000313" key="1">
    <source>
        <dbReference type="EMBL" id="TWT51249.1"/>
    </source>
</evidence>